<dbReference type="InterPro" id="IPR036388">
    <property type="entry name" value="WH-like_DNA-bd_sf"/>
</dbReference>
<dbReference type="Proteomes" id="UP000194450">
    <property type="component" value="Unassembled WGS sequence"/>
</dbReference>
<dbReference type="PROSITE" id="PS50043">
    <property type="entry name" value="HTH_LUXR_2"/>
    <property type="match status" value="1"/>
</dbReference>
<dbReference type="Gene3D" id="3.40.50.2300">
    <property type="match status" value="1"/>
</dbReference>
<dbReference type="Gene3D" id="1.10.10.10">
    <property type="entry name" value="Winged helix-like DNA-binding domain superfamily/Winged helix DNA-binding domain"/>
    <property type="match status" value="1"/>
</dbReference>
<dbReference type="PANTHER" id="PTHR45566">
    <property type="entry name" value="HTH-TYPE TRANSCRIPTIONAL REGULATOR YHJB-RELATED"/>
    <property type="match status" value="1"/>
</dbReference>
<dbReference type="SMART" id="SM00421">
    <property type="entry name" value="HTH_LUXR"/>
    <property type="match status" value="1"/>
</dbReference>
<sequence>MKILLVEDQTMVRTALAGLLRLESEYEVDEAENGLQAKQMLEQQTYDLILTDIEMPEMTGLELLQWVKQAQPQVLTVIITTFNRSGYIQRALANGANAILLKDAPIEELLNSITQVKAGHRVVNNELLLQTIGHQDPLTDKERKALALAADGRSTAQIATSLFVAEGTARNYLSEAISKLHAENRIDAARIAKMNGWL</sequence>
<evidence type="ECO:0000259" key="4">
    <source>
        <dbReference type="PROSITE" id="PS50110"/>
    </source>
</evidence>
<reference evidence="6" key="1">
    <citation type="submission" date="2017-04" db="EMBL/GenBank/DDBJ databases">
        <authorList>
            <person name="Varghese N."/>
            <person name="Submissions S."/>
        </authorList>
    </citation>
    <scope>NUCLEOTIDE SEQUENCE [LARGE SCALE GENOMIC DNA]</scope>
</reference>
<dbReference type="GO" id="GO:0006355">
    <property type="term" value="P:regulation of DNA-templated transcription"/>
    <property type="evidence" value="ECO:0007669"/>
    <property type="project" value="InterPro"/>
</dbReference>
<dbReference type="InterPro" id="IPR016032">
    <property type="entry name" value="Sig_transdc_resp-reg_C-effctor"/>
</dbReference>
<dbReference type="PANTHER" id="PTHR45566:SF2">
    <property type="entry name" value="NARL SUBFAMILY"/>
    <property type="match status" value="1"/>
</dbReference>
<protein>
    <submittedName>
        <fullName evidence="5">Two component transcriptional regulator, LuxR family</fullName>
    </submittedName>
</protein>
<evidence type="ECO:0000313" key="6">
    <source>
        <dbReference type="Proteomes" id="UP000194450"/>
    </source>
</evidence>
<dbReference type="AlphaFoldDB" id="A0A1Y6EUW1"/>
<dbReference type="GO" id="GO:0003677">
    <property type="term" value="F:DNA binding"/>
    <property type="evidence" value="ECO:0007669"/>
    <property type="project" value="UniProtKB-KW"/>
</dbReference>
<dbReference type="Pfam" id="PF00072">
    <property type="entry name" value="Response_reg"/>
    <property type="match status" value="1"/>
</dbReference>
<feature type="modified residue" description="4-aspartylphosphate" evidence="2">
    <location>
        <position position="52"/>
    </location>
</feature>
<feature type="domain" description="HTH luxR-type" evidence="3">
    <location>
        <begin position="131"/>
        <end position="196"/>
    </location>
</feature>
<proteinExistence type="predicted"/>
<name>A0A1Y6EUW1_9GAMM</name>
<dbReference type="GO" id="GO:0000160">
    <property type="term" value="P:phosphorelay signal transduction system"/>
    <property type="evidence" value="ECO:0007669"/>
    <property type="project" value="InterPro"/>
</dbReference>
<keyword evidence="1" id="KW-0238">DNA-binding</keyword>
<organism evidence="5 6">
    <name type="scientific">Pseudidiomarina planktonica</name>
    <dbReference type="NCBI Taxonomy" id="1323738"/>
    <lineage>
        <taxon>Bacteria</taxon>
        <taxon>Pseudomonadati</taxon>
        <taxon>Pseudomonadota</taxon>
        <taxon>Gammaproteobacteria</taxon>
        <taxon>Alteromonadales</taxon>
        <taxon>Idiomarinaceae</taxon>
        <taxon>Pseudidiomarina</taxon>
    </lineage>
</organism>
<dbReference type="PRINTS" id="PR00038">
    <property type="entry name" value="HTHLUXR"/>
</dbReference>
<dbReference type="PROSITE" id="PS50110">
    <property type="entry name" value="RESPONSE_REGULATORY"/>
    <property type="match status" value="1"/>
</dbReference>
<dbReference type="InterPro" id="IPR011006">
    <property type="entry name" value="CheY-like_superfamily"/>
</dbReference>
<dbReference type="SUPFAM" id="SSF52172">
    <property type="entry name" value="CheY-like"/>
    <property type="match status" value="1"/>
</dbReference>
<dbReference type="RefSeq" id="WP_086434269.1">
    <property type="nucleotide sequence ID" value="NZ_FXWH01000001.1"/>
</dbReference>
<accession>A0A1Y6EUW1</accession>
<dbReference type="SUPFAM" id="SSF46894">
    <property type="entry name" value="C-terminal effector domain of the bipartite response regulators"/>
    <property type="match status" value="1"/>
</dbReference>
<dbReference type="SMART" id="SM00448">
    <property type="entry name" value="REC"/>
    <property type="match status" value="1"/>
</dbReference>
<dbReference type="InterPro" id="IPR001789">
    <property type="entry name" value="Sig_transdc_resp-reg_receiver"/>
</dbReference>
<evidence type="ECO:0000256" key="1">
    <source>
        <dbReference type="ARBA" id="ARBA00023125"/>
    </source>
</evidence>
<dbReference type="Pfam" id="PF00196">
    <property type="entry name" value="GerE"/>
    <property type="match status" value="1"/>
</dbReference>
<dbReference type="CDD" id="cd06170">
    <property type="entry name" value="LuxR_C_like"/>
    <property type="match status" value="1"/>
</dbReference>
<evidence type="ECO:0000259" key="3">
    <source>
        <dbReference type="PROSITE" id="PS50043"/>
    </source>
</evidence>
<keyword evidence="6" id="KW-1185">Reference proteome</keyword>
<evidence type="ECO:0000313" key="5">
    <source>
        <dbReference type="EMBL" id="SMQ65031.1"/>
    </source>
</evidence>
<keyword evidence="2" id="KW-0597">Phosphoprotein</keyword>
<dbReference type="InterPro" id="IPR051015">
    <property type="entry name" value="EvgA-like"/>
</dbReference>
<gene>
    <name evidence="5" type="ORF">SAMN06297229_1164</name>
</gene>
<dbReference type="OrthoDB" id="9796655at2"/>
<evidence type="ECO:0000256" key="2">
    <source>
        <dbReference type="PROSITE-ProRule" id="PRU00169"/>
    </source>
</evidence>
<dbReference type="InterPro" id="IPR000792">
    <property type="entry name" value="Tscrpt_reg_LuxR_C"/>
</dbReference>
<dbReference type="EMBL" id="FXWH01000001">
    <property type="protein sequence ID" value="SMQ65031.1"/>
    <property type="molecule type" value="Genomic_DNA"/>
</dbReference>
<feature type="domain" description="Response regulatory" evidence="4">
    <location>
        <begin position="2"/>
        <end position="117"/>
    </location>
</feature>